<gene>
    <name evidence="2" type="ORF">CC78DRAFT_619124</name>
</gene>
<dbReference type="EMBL" id="ML986650">
    <property type="protein sequence ID" value="KAF2261788.1"/>
    <property type="molecule type" value="Genomic_DNA"/>
</dbReference>
<reference evidence="3" key="1">
    <citation type="journal article" date="2020" name="Stud. Mycol.">
        <title>101 Dothideomycetes genomes: A test case for predicting lifestyles and emergence of pathogens.</title>
        <authorList>
            <person name="Haridas S."/>
            <person name="Albert R."/>
            <person name="Binder M."/>
            <person name="Bloem J."/>
            <person name="LaButti K."/>
            <person name="Salamov A."/>
            <person name="Andreopoulos B."/>
            <person name="Baker S."/>
            <person name="Barry K."/>
            <person name="Bills G."/>
            <person name="Bluhm B."/>
            <person name="Cannon C."/>
            <person name="Castanera R."/>
            <person name="Culley D."/>
            <person name="Daum C."/>
            <person name="Ezra D."/>
            <person name="Gonzalez J."/>
            <person name="Henrissat B."/>
            <person name="Kuo A."/>
            <person name="Liang C."/>
            <person name="Lipzen A."/>
            <person name="Lutzoni F."/>
            <person name="Magnuson J."/>
            <person name="Mondo S."/>
            <person name="Nolan M."/>
            <person name="Ohm R."/>
            <person name="Pangilinan J."/>
            <person name="Park H.-J."/>
            <person name="Ramirez L."/>
            <person name="Alfaro M."/>
            <person name="Sun H."/>
            <person name="Tritt A."/>
            <person name="Yoshinaga Y."/>
            <person name="Zwiers L.-H."/>
            <person name="Turgeon B."/>
            <person name="Goodwin S."/>
            <person name="Spatafora J."/>
            <person name="Crous P."/>
            <person name="Grigoriev I."/>
        </authorList>
    </citation>
    <scope>NUCLEOTIDE SEQUENCE [LARGE SCALE GENOMIC DNA]</scope>
    <source>
        <strain evidence="3">CBS 304.66</strain>
    </source>
</reference>
<keyword evidence="3" id="KW-1185">Reference proteome</keyword>
<proteinExistence type="predicted"/>
<evidence type="ECO:0000256" key="1">
    <source>
        <dbReference type="SAM" id="MobiDB-lite"/>
    </source>
</evidence>
<protein>
    <submittedName>
        <fullName evidence="2">Uncharacterized protein</fullName>
    </submittedName>
</protein>
<organism evidence="2 3">
    <name type="scientific">Lojkania enalia</name>
    <dbReference type="NCBI Taxonomy" id="147567"/>
    <lineage>
        <taxon>Eukaryota</taxon>
        <taxon>Fungi</taxon>
        <taxon>Dikarya</taxon>
        <taxon>Ascomycota</taxon>
        <taxon>Pezizomycotina</taxon>
        <taxon>Dothideomycetes</taxon>
        <taxon>Pleosporomycetidae</taxon>
        <taxon>Pleosporales</taxon>
        <taxon>Pleosporales incertae sedis</taxon>
        <taxon>Lojkania</taxon>
    </lineage>
</organism>
<name>A0A9P4K455_9PLEO</name>
<sequence length="346" mass="39032">MPPERTQKMGKKAAQKKPGAAASPKDGNYVPKKPVASATPRASSRVRRAPELLQEAAQAQDAISASSSSKKPDPPQGQAQPEPTFTSGCDTSTFLASFDSDIHELATFFRDSAANNDLRVELPGLTSEANPDIKWTAETLIQLYLVSYHNRDWNTCDLITDTWIRAFHKLDSEPLTKIWREQKIKCNPAIEIPPNDNGNPDLHHHVTSFDPRLLTQLYEYTEKDCGARNMWADAMALVGERLESTMESIGQGRWHKDLIWNIMRTCMRLVRARRTLKIEEKQPGAWCKRYHEHARHGTDCYRVIATAVAGKKRRADSIERGEPADTSTKRVKFTSPENADEYSEED</sequence>
<feature type="region of interest" description="Disordered" evidence="1">
    <location>
        <begin position="311"/>
        <end position="346"/>
    </location>
</feature>
<feature type="compositionally biased region" description="Low complexity" evidence="1">
    <location>
        <begin position="51"/>
        <end position="69"/>
    </location>
</feature>
<dbReference type="OrthoDB" id="3792834at2759"/>
<evidence type="ECO:0000313" key="2">
    <source>
        <dbReference type="EMBL" id="KAF2261788.1"/>
    </source>
</evidence>
<dbReference type="AlphaFoldDB" id="A0A9P4K455"/>
<comment type="caution">
    <text evidence="2">The sequence shown here is derived from an EMBL/GenBank/DDBJ whole genome shotgun (WGS) entry which is preliminary data.</text>
</comment>
<feature type="region of interest" description="Disordered" evidence="1">
    <location>
        <begin position="1"/>
        <end position="87"/>
    </location>
</feature>
<dbReference type="Proteomes" id="UP000800093">
    <property type="component" value="Unassembled WGS sequence"/>
</dbReference>
<feature type="compositionally biased region" description="Polar residues" evidence="1">
    <location>
        <begin position="77"/>
        <end position="87"/>
    </location>
</feature>
<accession>A0A9P4K455</accession>
<feature type="compositionally biased region" description="Low complexity" evidence="1">
    <location>
        <begin position="16"/>
        <end position="25"/>
    </location>
</feature>
<evidence type="ECO:0000313" key="3">
    <source>
        <dbReference type="Proteomes" id="UP000800093"/>
    </source>
</evidence>